<proteinExistence type="predicted"/>
<gene>
    <name evidence="1" type="ORF">K452DRAFT_142677</name>
</gene>
<dbReference type="Proteomes" id="UP000799438">
    <property type="component" value="Unassembled WGS sequence"/>
</dbReference>
<dbReference type="AlphaFoldDB" id="A0A6A6BK27"/>
<accession>A0A6A6BK27</accession>
<dbReference type="EMBL" id="ML995479">
    <property type="protein sequence ID" value="KAF2144490.1"/>
    <property type="molecule type" value="Genomic_DNA"/>
</dbReference>
<keyword evidence="2" id="KW-1185">Reference proteome</keyword>
<reference evidence="1" key="1">
    <citation type="journal article" date="2020" name="Stud. Mycol.">
        <title>101 Dothideomycetes genomes: a test case for predicting lifestyles and emergence of pathogens.</title>
        <authorList>
            <person name="Haridas S."/>
            <person name="Albert R."/>
            <person name="Binder M."/>
            <person name="Bloem J."/>
            <person name="Labutti K."/>
            <person name="Salamov A."/>
            <person name="Andreopoulos B."/>
            <person name="Baker S."/>
            <person name="Barry K."/>
            <person name="Bills G."/>
            <person name="Bluhm B."/>
            <person name="Cannon C."/>
            <person name="Castanera R."/>
            <person name="Culley D."/>
            <person name="Daum C."/>
            <person name="Ezra D."/>
            <person name="Gonzalez J."/>
            <person name="Henrissat B."/>
            <person name="Kuo A."/>
            <person name="Liang C."/>
            <person name="Lipzen A."/>
            <person name="Lutzoni F."/>
            <person name="Magnuson J."/>
            <person name="Mondo S."/>
            <person name="Nolan M."/>
            <person name="Ohm R."/>
            <person name="Pangilinan J."/>
            <person name="Park H.-J."/>
            <person name="Ramirez L."/>
            <person name="Alfaro M."/>
            <person name="Sun H."/>
            <person name="Tritt A."/>
            <person name="Yoshinaga Y."/>
            <person name="Zwiers L.-H."/>
            <person name="Turgeon B."/>
            <person name="Goodwin S."/>
            <person name="Spatafora J."/>
            <person name="Crous P."/>
            <person name="Grigoriev I."/>
        </authorList>
    </citation>
    <scope>NUCLEOTIDE SEQUENCE</scope>
    <source>
        <strain evidence="1">CBS 121167</strain>
    </source>
</reference>
<evidence type="ECO:0000313" key="1">
    <source>
        <dbReference type="EMBL" id="KAF2144490.1"/>
    </source>
</evidence>
<dbReference type="GeneID" id="54292921"/>
<protein>
    <submittedName>
        <fullName evidence="1">Uncharacterized protein</fullName>
    </submittedName>
</protein>
<name>A0A6A6BK27_9PEZI</name>
<evidence type="ECO:0000313" key="2">
    <source>
        <dbReference type="Proteomes" id="UP000799438"/>
    </source>
</evidence>
<dbReference type="RefSeq" id="XP_033400202.1">
    <property type="nucleotide sequence ID" value="XM_033535427.1"/>
</dbReference>
<sequence length="109" mass="12244">MSRTTIMARVSLYETCTTHRDSHRESACPAIADMSVAFLTRRRLQGPTYRMGVDSACAVLQVSMIIFYQYPYRVTQCVFFLLPLEAAALLHTCPCQVCSIGLDGARLLY</sequence>
<organism evidence="1 2">
    <name type="scientific">Aplosporella prunicola CBS 121167</name>
    <dbReference type="NCBI Taxonomy" id="1176127"/>
    <lineage>
        <taxon>Eukaryota</taxon>
        <taxon>Fungi</taxon>
        <taxon>Dikarya</taxon>
        <taxon>Ascomycota</taxon>
        <taxon>Pezizomycotina</taxon>
        <taxon>Dothideomycetes</taxon>
        <taxon>Dothideomycetes incertae sedis</taxon>
        <taxon>Botryosphaeriales</taxon>
        <taxon>Aplosporellaceae</taxon>
        <taxon>Aplosporella</taxon>
    </lineage>
</organism>